<dbReference type="InterPro" id="IPR048362">
    <property type="entry name" value="PARG_helical"/>
</dbReference>
<evidence type="ECO:0000313" key="9">
    <source>
        <dbReference type="EMBL" id="CAH9128516.1"/>
    </source>
</evidence>
<dbReference type="Pfam" id="PF20811">
    <property type="entry name" value="PARG_cat_N"/>
    <property type="match status" value="1"/>
</dbReference>
<dbReference type="GO" id="GO:0005975">
    <property type="term" value="P:carbohydrate metabolic process"/>
    <property type="evidence" value="ECO:0007669"/>
    <property type="project" value="InterPro"/>
</dbReference>
<dbReference type="Pfam" id="PF05028">
    <property type="entry name" value="PARG_cat_C"/>
    <property type="match status" value="1"/>
</dbReference>
<name>A0AAV0CGQ4_9ASTE</name>
<feature type="binding site" evidence="5">
    <location>
        <position position="276"/>
    </location>
    <ligand>
        <name>substrate</name>
    </ligand>
</feature>
<keyword evidence="10" id="KW-1185">Reference proteome</keyword>
<dbReference type="PANTHER" id="PTHR12837:SF0">
    <property type="entry name" value="POLY(ADP-RIBOSE) GLYCOHYDROLASE"/>
    <property type="match status" value="1"/>
</dbReference>
<dbReference type="GO" id="GO:1990966">
    <property type="term" value="P:ATP generation from poly-ADP-D-ribose"/>
    <property type="evidence" value="ECO:0007669"/>
    <property type="project" value="TreeGrafter"/>
</dbReference>
<feature type="active site" evidence="4">
    <location>
        <position position="259"/>
    </location>
</feature>
<evidence type="ECO:0000256" key="4">
    <source>
        <dbReference type="PIRSR" id="PIRSR607724-1"/>
    </source>
</evidence>
<evidence type="ECO:0000256" key="5">
    <source>
        <dbReference type="PIRSR" id="PIRSR607724-2"/>
    </source>
</evidence>
<comment type="caution">
    <text evidence="8">The sequence shown here is derived from an EMBL/GenBank/DDBJ whole genome shotgun (WGS) entry which is preliminary data.</text>
</comment>
<keyword evidence="3" id="KW-0378">Hydrolase</keyword>
<dbReference type="GO" id="GO:0009225">
    <property type="term" value="P:nucleotide-sugar metabolic process"/>
    <property type="evidence" value="ECO:0007669"/>
    <property type="project" value="TreeGrafter"/>
</dbReference>
<dbReference type="AlphaFoldDB" id="A0AAV0CGQ4"/>
<organism evidence="8 10">
    <name type="scientific">Cuscuta epithymum</name>
    <dbReference type="NCBI Taxonomy" id="186058"/>
    <lineage>
        <taxon>Eukaryota</taxon>
        <taxon>Viridiplantae</taxon>
        <taxon>Streptophyta</taxon>
        <taxon>Embryophyta</taxon>
        <taxon>Tracheophyta</taxon>
        <taxon>Spermatophyta</taxon>
        <taxon>Magnoliopsida</taxon>
        <taxon>eudicotyledons</taxon>
        <taxon>Gunneridae</taxon>
        <taxon>Pentapetalae</taxon>
        <taxon>asterids</taxon>
        <taxon>lamiids</taxon>
        <taxon>Solanales</taxon>
        <taxon>Convolvulaceae</taxon>
        <taxon>Cuscuteae</taxon>
        <taxon>Cuscuta</taxon>
        <taxon>Cuscuta subgen. Cuscuta</taxon>
    </lineage>
</organism>
<protein>
    <recommendedName>
        <fullName evidence="2">poly(ADP-ribose) glycohydrolase</fullName>
        <ecNumber evidence="2">3.2.1.143</ecNumber>
    </recommendedName>
</protein>
<dbReference type="InterPro" id="IPR007724">
    <property type="entry name" value="Poly_GlycHdrlase"/>
</dbReference>
<feature type="active site" evidence="4">
    <location>
        <position position="277"/>
    </location>
</feature>
<dbReference type="GO" id="GO:0005634">
    <property type="term" value="C:nucleus"/>
    <property type="evidence" value="ECO:0007669"/>
    <property type="project" value="TreeGrafter"/>
</dbReference>
<feature type="binding site" evidence="5">
    <location>
        <position position="262"/>
    </location>
    <ligand>
        <name>substrate</name>
    </ligand>
</feature>
<feature type="domain" description="PARG helical" evidence="7">
    <location>
        <begin position="86"/>
        <end position="218"/>
    </location>
</feature>
<dbReference type="EC" id="3.2.1.143" evidence="2"/>
<evidence type="ECO:0000256" key="2">
    <source>
        <dbReference type="ARBA" id="ARBA00012255"/>
    </source>
</evidence>
<dbReference type="GO" id="GO:0006282">
    <property type="term" value="P:regulation of DNA repair"/>
    <property type="evidence" value="ECO:0007669"/>
    <property type="project" value="InterPro"/>
</dbReference>
<reference evidence="8" key="1">
    <citation type="submission" date="2022-07" db="EMBL/GenBank/DDBJ databases">
        <authorList>
            <person name="Macas J."/>
            <person name="Novak P."/>
            <person name="Neumann P."/>
        </authorList>
    </citation>
    <scope>NUCLEOTIDE SEQUENCE</scope>
</reference>
<evidence type="ECO:0000256" key="1">
    <source>
        <dbReference type="ARBA" id="ARBA00009545"/>
    </source>
</evidence>
<evidence type="ECO:0000256" key="3">
    <source>
        <dbReference type="ARBA" id="ARBA00022801"/>
    </source>
</evidence>
<evidence type="ECO:0000259" key="7">
    <source>
        <dbReference type="Pfam" id="PF20811"/>
    </source>
</evidence>
<dbReference type="EMBL" id="CAMAPF010000949">
    <property type="protein sequence ID" value="CAH9128516.1"/>
    <property type="molecule type" value="Genomic_DNA"/>
</dbReference>
<feature type="domain" description="PARG catalytic Macro" evidence="6">
    <location>
        <begin position="229"/>
        <end position="496"/>
    </location>
</feature>
<dbReference type="EMBL" id="CAMAPF010000029">
    <property type="protein sequence ID" value="CAH9075558.1"/>
    <property type="molecule type" value="Genomic_DNA"/>
</dbReference>
<sequence>MESRDDLKSILPYLPLLLRSSSLFWPPPVVEALKELSRGPRHSNVDTGEVLFIAISDIRSSLCLSESSLAESTADGYSIFFDDLISRDEASKWFEDVVPGLASLLLRFPSLLEDHYEKADGGVVRGVHTGLRLLESQEPGVVLLSQELVGALIACSFFCLFPTRYRGAKHLPRINFDHLFANLYDTYDEKLEHKLKCIVHYFGRICSSTPMNNVSFERKFLPGEHDCRFWSESYVSLCPFEVFKSGFIEDQSREALEVDFANKYIGGGALSRGCVQEEIRFMINPELIAALLFLPAMEDNESIEIIGTERFLNYTGYASSFRFCGDYVDEKGIDHLGRRKTRVVAIDALHSPGKRQYTLECLLREINKAFCGFSDQANHHHQQFSQASSPRECWRNNGDQEDLCGILTDNLSRVEHPSSSVQAMEGSCDNLLRNTRHMNENCELPETRLEIGIATGNWGCGAFHGNPELKAMLQWIAASQAMRPFISYYTFDLEALNLLDQVVQWIISHEWTVGDLWDMVVDYSSQRLRGETHLGFFNWLLPSLHHSSESSAMLDDSCP</sequence>
<gene>
    <name evidence="9" type="ORF">CEPIT_LOCUS29140</name>
    <name evidence="8" type="ORF">CEPIT_LOCUS5500</name>
</gene>
<dbReference type="GO" id="GO:0004649">
    <property type="term" value="F:poly(ADP-ribose) glycohydrolase activity"/>
    <property type="evidence" value="ECO:0007669"/>
    <property type="project" value="UniProtKB-EC"/>
</dbReference>
<evidence type="ECO:0000313" key="8">
    <source>
        <dbReference type="EMBL" id="CAH9075558.1"/>
    </source>
</evidence>
<feature type="active site" evidence="4">
    <location>
        <position position="278"/>
    </location>
</feature>
<proteinExistence type="inferred from homology"/>
<evidence type="ECO:0000313" key="10">
    <source>
        <dbReference type="Proteomes" id="UP001152523"/>
    </source>
</evidence>
<comment type="similarity">
    <text evidence="1">Belongs to the poly(ADP-ribose) glycohydrolase family.</text>
</comment>
<dbReference type="Proteomes" id="UP001152523">
    <property type="component" value="Unassembled WGS sequence"/>
</dbReference>
<evidence type="ECO:0000259" key="6">
    <source>
        <dbReference type="Pfam" id="PF05028"/>
    </source>
</evidence>
<dbReference type="GO" id="GO:0005737">
    <property type="term" value="C:cytoplasm"/>
    <property type="evidence" value="ECO:0007669"/>
    <property type="project" value="TreeGrafter"/>
</dbReference>
<accession>A0AAV0CGQ4</accession>
<dbReference type="InterPro" id="IPR046372">
    <property type="entry name" value="PARG_cat_C"/>
</dbReference>
<feature type="binding site" evidence="5">
    <location>
        <position position="317"/>
    </location>
    <ligand>
        <name>substrate</name>
    </ligand>
</feature>
<dbReference type="PANTHER" id="PTHR12837">
    <property type="entry name" value="POLY ADP-RIBOSE GLYCOHYDROLASE"/>
    <property type="match status" value="1"/>
</dbReference>